<dbReference type="InterPro" id="IPR003718">
    <property type="entry name" value="OsmC/Ohr_fam"/>
</dbReference>
<evidence type="ECO:0000313" key="2">
    <source>
        <dbReference type="Proteomes" id="UP000284557"/>
    </source>
</evidence>
<organism evidence="1 2">
    <name type="scientific">Mycobacteroides abscessus</name>
    <dbReference type="NCBI Taxonomy" id="36809"/>
    <lineage>
        <taxon>Bacteria</taxon>
        <taxon>Bacillati</taxon>
        <taxon>Actinomycetota</taxon>
        <taxon>Actinomycetes</taxon>
        <taxon>Mycobacteriales</taxon>
        <taxon>Mycobacteriaceae</taxon>
        <taxon>Mycobacteroides</taxon>
    </lineage>
</organism>
<dbReference type="InterPro" id="IPR052924">
    <property type="entry name" value="OsmC/Ohr_hydroprdx_reductase"/>
</dbReference>
<comment type="caution">
    <text evidence="1">The sequence shown here is derived from an EMBL/GenBank/DDBJ whole genome shotgun (WGS) entry which is preliminary data.</text>
</comment>
<dbReference type="RefSeq" id="WP_100451914.1">
    <property type="nucleotide sequence ID" value="NZ_QXAR01000005.1"/>
</dbReference>
<dbReference type="Pfam" id="PF02566">
    <property type="entry name" value="OsmC"/>
    <property type="match status" value="1"/>
</dbReference>
<dbReference type="Gene3D" id="3.30.300.20">
    <property type="match status" value="1"/>
</dbReference>
<gene>
    <name evidence="1" type="ORF">D2E76_27085</name>
</gene>
<dbReference type="Proteomes" id="UP000284557">
    <property type="component" value="Unassembled WGS sequence"/>
</dbReference>
<evidence type="ECO:0000313" key="1">
    <source>
        <dbReference type="EMBL" id="RIT28672.1"/>
    </source>
</evidence>
<sequence length="188" mass="20431">MNGPINGIDVAAFQQFAAKVQQDPENARAAFSVHTEWKGQTRTVATVKSFSLLGETYDRYFTIEADEPPEILGNNTAPNPQELLMAALNACMSVGYAAVAATMGVTVRSLEIETTGELDLRGFLGLDANINPGYNEIHYKVSIDADGTAEQIEEIHQAVMRTSPNFANFSKAIQMIPELVVVNTDPTH</sequence>
<accession>A0ABD7HH29</accession>
<dbReference type="PANTHER" id="PTHR35368">
    <property type="entry name" value="HYDROPEROXIDE REDUCTASE"/>
    <property type="match status" value="1"/>
</dbReference>
<dbReference type="PANTHER" id="PTHR35368:SF1">
    <property type="entry name" value="HYDROPEROXIDE REDUCTASE"/>
    <property type="match status" value="1"/>
</dbReference>
<dbReference type="EMBL" id="QXBN01000048">
    <property type="protein sequence ID" value="RIT28672.1"/>
    <property type="molecule type" value="Genomic_DNA"/>
</dbReference>
<name>A0ABD7HH29_9MYCO</name>
<dbReference type="InterPro" id="IPR015946">
    <property type="entry name" value="KH_dom-like_a/b"/>
</dbReference>
<dbReference type="AlphaFoldDB" id="A0ABD7HH29"/>
<protein>
    <submittedName>
        <fullName evidence="1">OsmC family peroxiredoxin</fullName>
    </submittedName>
</protein>
<dbReference type="SUPFAM" id="SSF82784">
    <property type="entry name" value="OsmC-like"/>
    <property type="match status" value="1"/>
</dbReference>
<proteinExistence type="predicted"/>
<dbReference type="InterPro" id="IPR036102">
    <property type="entry name" value="OsmC/Ohrsf"/>
</dbReference>
<reference evidence="1 2" key="1">
    <citation type="submission" date="2018-08" db="EMBL/GenBank/DDBJ databases">
        <title>Linezolid Resistance in Mycobacterium abscessus: MIC Distribution and Comprehensive Investigation of Resistance Mechanisms.</title>
        <authorList>
            <person name="Ye M."/>
            <person name="Xu L."/>
            <person name="Zou Y."/>
            <person name="Li B."/>
            <person name="Guo Q."/>
            <person name="Zhang Y."/>
            <person name="Zhan M."/>
            <person name="Xu B."/>
            <person name="Yu F."/>
            <person name="Zhang Z."/>
            <person name="Chu H."/>
        </authorList>
    </citation>
    <scope>NUCLEOTIDE SEQUENCE [LARGE SCALE GENOMIC DNA]</scope>
    <source>
        <strain evidence="1 2">G143</strain>
    </source>
</reference>